<reference evidence="7" key="1">
    <citation type="journal article" date="2019" name="Int. J. Syst. Evol. Microbiol.">
        <title>The Global Catalogue of Microorganisms (GCM) 10K type strain sequencing project: providing services to taxonomists for standard genome sequencing and annotation.</title>
        <authorList>
            <consortium name="The Broad Institute Genomics Platform"/>
            <consortium name="The Broad Institute Genome Sequencing Center for Infectious Disease"/>
            <person name="Wu L."/>
            <person name="Ma J."/>
        </authorList>
    </citation>
    <scope>NUCLEOTIDE SEQUENCE [LARGE SCALE GENOMIC DNA]</scope>
    <source>
        <strain evidence="7">CCUG 49560</strain>
    </source>
</reference>
<evidence type="ECO:0000256" key="1">
    <source>
        <dbReference type="ARBA" id="ARBA00001946"/>
    </source>
</evidence>
<dbReference type="PROSITE" id="PS00893">
    <property type="entry name" value="NUDIX_BOX"/>
    <property type="match status" value="1"/>
</dbReference>
<evidence type="ECO:0000259" key="5">
    <source>
        <dbReference type="PROSITE" id="PS51462"/>
    </source>
</evidence>
<keyword evidence="7" id="KW-1185">Reference proteome</keyword>
<sequence>MSDFLARLRKQIGNELLILPTVTASVFDDQGRMLMALHRDFGDLWAVPGGTVEPDESPAAAVVREAEEEMGVLIGVRGLIGAYGGPLFRTTYPNGDQICFVTTIYGCEVEGGTLRPDGVEVADARWVTETEALALRMPAWSRQVIPDCYAWWRASRAALTPE</sequence>
<dbReference type="PRINTS" id="PR00502">
    <property type="entry name" value="NUDIXFAMILY"/>
</dbReference>
<gene>
    <name evidence="6" type="ORF">ACFO8L_34060</name>
</gene>
<feature type="domain" description="Nudix hydrolase" evidence="5">
    <location>
        <begin position="17"/>
        <end position="150"/>
    </location>
</feature>
<dbReference type="InterPro" id="IPR020476">
    <property type="entry name" value="Nudix_hydrolase"/>
</dbReference>
<evidence type="ECO:0000313" key="7">
    <source>
        <dbReference type="Proteomes" id="UP001595891"/>
    </source>
</evidence>
<evidence type="ECO:0000256" key="2">
    <source>
        <dbReference type="ARBA" id="ARBA00005582"/>
    </source>
</evidence>
<proteinExistence type="inferred from homology"/>
<dbReference type="RefSeq" id="WP_262846054.1">
    <property type="nucleotide sequence ID" value="NZ_JANZYP010000043.1"/>
</dbReference>
<dbReference type="SUPFAM" id="SSF55811">
    <property type="entry name" value="Nudix"/>
    <property type="match status" value="1"/>
</dbReference>
<dbReference type="PANTHER" id="PTHR43046:SF16">
    <property type="entry name" value="ADP-RIBOSE PYROPHOSPHATASE YJHB-RELATED"/>
    <property type="match status" value="1"/>
</dbReference>
<evidence type="ECO:0000256" key="4">
    <source>
        <dbReference type="RuleBase" id="RU003476"/>
    </source>
</evidence>
<evidence type="ECO:0000256" key="3">
    <source>
        <dbReference type="ARBA" id="ARBA00022801"/>
    </source>
</evidence>
<dbReference type="Pfam" id="PF00293">
    <property type="entry name" value="NUDIX"/>
    <property type="match status" value="1"/>
</dbReference>
<comment type="similarity">
    <text evidence="2 4">Belongs to the Nudix hydrolase family.</text>
</comment>
<dbReference type="Proteomes" id="UP001595891">
    <property type="component" value="Unassembled WGS sequence"/>
</dbReference>
<dbReference type="InterPro" id="IPR015797">
    <property type="entry name" value="NUDIX_hydrolase-like_dom_sf"/>
</dbReference>
<comment type="cofactor">
    <cofactor evidence="1">
        <name>Mg(2+)</name>
        <dbReference type="ChEBI" id="CHEBI:18420"/>
    </cofactor>
</comment>
<accession>A0ABV9ENC8</accession>
<dbReference type="PROSITE" id="PS51462">
    <property type="entry name" value="NUDIX"/>
    <property type="match status" value="1"/>
</dbReference>
<evidence type="ECO:0000313" key="6">
    <source>
        <dbReference type="EMBL" id="MFC4591161.1"/>
    </source>
</evidence>
<dbReference type="InterPro" id="IPR000086">
    <property type="entry name" value="NUDIX_hydrolase_dom"/>
</dbReference>
<comment type="caution">
    <text evidence="6">The sequence shown here is derived from an EMBL/GenBank/DDBJ whole genome shotgun (WGS) entry which is preliminary data.</text>
</comment>
<name>A0ABV9ENC8_9ACTN</name>
<keyword evidence="3 4" id="KW-0378">Hydrolase</keyword>
<organism evidence="6 7">
    <name type="scientific">Sphaerisporangium corydalis</name>
    <dbReference type="NCBI Taxonomy" id="1441875"/>
    <lineage>
        <taxon>Bacteria</taxon>
        <taxon>Bacillati</taxon>
        <taxon>Actinomycetota</taxon>
        <taxon>Actinomycetes</taxon>
        <taxon>Streptosporangiales</taxon>
        <taxon>Streptosporangiaceae</taxon>
        <taxon>Sphaerisporangium</taxon>
    </lineage>
</organism>
<dbReference type="InterPro" id="IPR020084">
    <property type="entry name" value="NUDIX_hydrolase_CS"/>
</dbReference>
<protein>
    <submittedName>
        <fullName evidence="6">NUDIX domain-containing protein</fullName>
    </submittedName>
</protein>
<dbReference type="Gene3D" id="3.90.79.10">
    <property type="entry name" value="Nucleoside Triphosphate Pyrophosphohydrolase"/>
    <property type="match status" value="1"/>
</dbReference>
<dbReference type="PANTHER" id="PTHR43046">
    <property type="entry name" value="GDP-MANNOSE MANNOSYL HYDROLASE"/>
    <property type="match status" value="1"/>
</dbReference>
<dbReference type="EMBL" id="JBHSFN010000029">
    <property type="protein sequence ID" value="MFC4591161.1"/>
    <property type="molecule type" value="Genomic_DNA"/>
</dbReference>